<dbReference type="Gene3D" id="3.40.190.10">
    <property type="entry name" value="Periplasmic binding protein-like II"/>
    <property type="match status" value="1"/>
</dbReference>
<comment type="subcellular location">
    <subcellularLocation>
        <location evidence="1">Cell envelope</location>
    </subcellularLocation>
</comment>
<dbReference type="PANTHER" id="PTHR35936:SF13">
    <property type="entry name" value="HISTIDINE-BINDING PERIPLASMIC PROTEIN"/>
    <property type="match status" value="1"/>
</dbReference>
<dbReference type="PANTHER" id="PTHR35936">
    <property type="entry name" value="MEMBRANE-BOUND LYTIC MUREIN TRANSGLYCOSYLASE F"/>
    <property type="match status" value="1"/>
</dbReference>
<evidence type="ECO:0000313" key="5">
    <source>
        <dbReference type="EMBL" id="MBI6626751.1"/>
    </source>
</evidence>
<reference evidence="5" key="1">
    <citation type="submission" date="2020-12" db="EMBL/GenBank/DDBJ databases">
        <title>Comparative genomic insights into the epidemiology and virulence of plant pathogenic Pseudomonads from Turkey.</title>
        <authorList>
            <person name="Dillon M."/>
            <person name="Ruiz-Bedoya T."/>
            <person name="Bendalovic-Torma C."/>
            <person name="Guttman K.M."/>
            <person name="Kwak H."/>
            <person name="Middleton M.A."/>
            <person name="Wang P.W."/>
            <person name="Horuz S."/>
            <person name="Aysan Y."/>
            <person name="Guttman D.S."/>
        </authorList>
    </citation>
    <scope>NUCLEOTIDE SEQUENCE</scope>
    <source>
        <strain evidence="5">S5_IA_3a</strain>
    </source>
</reference>
<comment type="caution">
    <text evidence="5">The sequence shown here is derived from an EMBL/GenBank/DDBJ whole genome shotgun (WGS) entry which is preliminary data.</text>
</comment>
<dbReference type="InterPro" id="IPR001638">
    <property type="entry name" value="Solute-binding_3/MltF_N"/>
</dbReference>
<sequence length="68" mass="7233">MAPVIRFGVDPSYAPFESKAPDGNLVGLDIDIGSAICAQLKVKCVWMESPRGSVIPGLKARKFDGILS</sequence>
<evidence type="ECO:0000256" key="2">
    <source>
        <dbReference type="ARBA" id="ARBA00010333"/>
    </source>
</evidence>
<evidence type="ECO:0000256" key="3">
    <source>
        <dbReference type="ARBA" id="ARBA00022729"/>
    </source>
</evidence>
<dbReference type="AlphaFoldDB" id="A0A8I1JHY8"/>
<name>A0A8I1JHY8_9PSED</name>
<evidence type="ECO:0000259" key="4">
    <source>
        <dbReference type="Pfam" id="PF00497"/>
    </source>
</evidence>
<evidence type="ECO:0000313" key="6">
    <source>
        <dbReference type="Proteomes" id="UP000645865"/>
    </source>
</evidence>
<comment type="similarity">
    <text evidence="2">Belongs to the bacterial solute-binding protein 3 family.</text>
</comment>
<keyword evidence="3" id="KW-0732">Signal</keyword>
<evidence type="ECO:0000256" key="1">
    <source>
        <dbReference type="ARBA" id="ARBA00004196"/>
    </source>
</evidence>
<dbReference type="Proteomes" id="UP000645865">
    <property type="component" value="Unassembled WGS sequence"/>
</dbReference>
<feature type="domain" description="Solute-binding protein family 3/N-terminal" evidence="4">
    <location>
        <begin position="5"/>
        <end position="67"/>
    </location>
</feature>
<dbReference type="EMBL" id="JAEILH010000041">
    <property type="protein sequence ID" value="MBI6626751.1"/>
    <property type="molecule type" value="Genomic_DNA"/>
</dbReference>
<dbReference type="PROSITE" id="PS01039">
    <property type="entry name" value="SBP_BACTERIAL_3"/>
    <property type="match status" value="1"/>
</dbReference>
<dbReference type="Pfam" id="PF00497">
    <property type="entry name" value="SBP_bac_3"/>
    <property type="match status" value="1"/>
</dbReference>
<protein>
    <submittedName>
        <fullName evidence="5">Transporter substrate-binding domain-containing protein</fullName>
    </submittedName>
</protein>
<dbReference type="InterPro" id="IPR018313">
    <property type="entry name" value="SBP_3_CS"/>
</dbReference>
<proteinExistence type="inferred from homology"/>
<accession>A0A8I1JHY8</accession>
<dbReference type="SUPFAM" id="SSF53850">
    <property type="entry name" value="Periplasmic binding protein-like II"/>
    <property type="match status" value="1"/>
</dbReference>
<dbReference type="GO" id="GO:0030313">
    <property type="term" value="C:cell envelope"/>
    <property type="evidence" value="ECO:0007669"/>
    <property type="project" value="UniProtKB-SubCell"/>
</dbReference>
<organism evidence="5 6">
    <name type="scientific">Pseudomonas rhodesiae</name>
    <dbReference type="NCBI Taxonomy" id="76760"/>
    <lineage>
        <taxon>Bacteria</taxon>
        <taxon>Pseudomonadati</taxon>
        <taxon>Pseudomonadota</taxon>
        <taxon>Gammaproteobacteria</taxon>
        <taxon>Pseudomonadales</taxon>
        <taxon>Pseudomonadaceae</taxon>
        <taxon>Pseudomonas</taxon>
    </lineage>
</organism>
<gene>
    <name evidence="5" type="ORF">YA0853_24270</name>
</gene>